<dbReference type="EMBL" id="JXSU01000006">
    <property type="protein sequence ID" value="KIS25185.1"/>
    <property type="molecule type" value="Genomic_DNA"/>
</dbReference>
<dbReference type="GO" id="GO:0009295">
    <property type="term" value="C:nucleoid"/>
    <property type="evidence" value="ECO:0007669"/>
    <property type="project" value="InterPro"/>
</dbReference>
<proteinExistence type="predicted"/>
<dbReference type="PATRIC" id="fig|1379739.3.peg.495"/>
<dbReference type="RefSeq" id="WP_043030936.1">
    <property type="nucleotide sequence ID" value="NZ_JXSU01000006.1"/>
</dbReference>
<dbReference type="OrthoDB" id="3171075at2"/>
<name>A0A0D1BXV8_CLOBO</name>
<evidence type="ECO:0000313" key="2">
    <source>
        <dbReference type="Proteomes" id="UP000032250"/>
    </source>
</evidence>
<sequence>MEYIKEVNINEAIIHILDNNSEEPILNEYKLRLDDEIYKFILKHVDRCLKDEELKYAIFNEERNIVKELSQEYLNGQNDLLDVSKELARQLFILMKGNDNISSCDLMIVSISTEYGPMLAILKMDYVKNYIHVVDMVEDKIDIDIVPEFTGLPASAQKIQKCAFIKPIREEQEFNLMVIDKQKKSKDSEEYGSNYFISKYLGCKIVENERDVTKNFVKATEKWAKSNLNENADTSEKIIRTVNKLLKEEDTIDVKEVSNDIFGENPDIKLNYEGFISEQGVKDKISVDKEWVDKKFKRIRVKIDKDIDLYIDEESYHDESRFEVKRVGDGSVNIMIKNVYNYMQK</sequence>
<dbReference type="AlphaFoldDB" id="A0A0D1BXV8"/>
<protein>
    <submittedName>
        <fullName evidence="1">Nucleoid-associated bacterial protein</fullName>
    </submittedName>
</protein>
<accession>A0A0D1BXV8</accession>
<gene>
    <name evidence="1" type="ORF">N495_00985</name>
</gene>
<dbReference type="Pfam" id="PF04245">
    <property type="entry name" value="NA37"/>
    <property type="match status" value="1"/>
</dbReference>
<reference evidence="1 2" key="1">
    <citation type="submission" date="2014-06" db="EMBL/GenBank/DDBJ databases">
        <title>Genome characterization of distinct group I Clostridium botulinum lineages.</title>
        <authorList>
            <person name="Giordani F."/>
            <person name="Anselmo A."/>
            <person name="Fillo S."/>
            <person name="Palozzi A.M."/>
            <person name="Fortunato A."/>
            <person name="Gentile B."/>
            <person name="Ciammaruconi A."/>
            <person name="Anniballi F."/>
            <person name="De Medici D."/>
            <person name="Lista F."/>
        </authorList>
    </citation>
    <scope>NUCLEOTIDE SEQUENCE [LARGE SCALE GENOMIC DNA]</scope>
    <source>
        <strain evidence="1 2">B2 450</strain>
    </source>
</reference>
<evidence type="ECO:0000313" key="1">
    <source>
        <dbReference type="EMBL" id="KIS25185.1"/>
    </source>
</evidence>
<dbReference type="Proteomes" id="UP000032250">
    <property type="component" value="Unassembled WGS sequence"/>
</dbReference>
<dbReference type="InterPro" id="IPR007358">
    <property type="entry name" value="Nucleoid_associated_NdpA"/>
</dbReference>
<organism evidence="1 2">
    <name type="scientific">Clostridium botulinum B2 450</name>
    <dbReference type="NCBI Taxonomy" id="1379739"/>
    <lineage>
        <taxon>Bacteria</taxon>
        <taxon>Bacillati</taxon>
        <taxon>Bacillota</taxon>
        <taxon>Clostridia</taxon>
        <taxon>Eubacteriales</taxon>
        <taxon>Clostridiaceae</taxon>
        <taxon>Clostridium</taxon>
    </lineage>
</organism>
<dbReference type="HOGENOM" id="CLU_069338_0_0_9"/>
<comment type="caution">
    <text evidence="1">The sequence shown here is derived from an EMBL/GenBank/DDBJ whole genome shotgun (WGS) entry which is preliminary data.</text>
</comment>